<dbReference type="EMBL" id="CM042051">
    <property type="protein sequence ID" value="KAI3728450.1"/>
    <property type="molecule type" value="Genomic_DNA"/>
</dbReference>
<proteinExistence type="predicted"/>
<accession>A0ACB9C2K4</accession>
<evidence type="ECO:0000313" key="2">
    <source>
        <dbReference type="Proteomes" id="UP001055879"/>
    </source>
</evidence>
<sequence length="110" mass="12123">MLKLHFPPTYKIPLNPSTRVNKLVVRRWNHCKLGGRVGLKLTNGGGSSGGGGREEERGASNMQNGRGRLEHQDASELDTGARRRRLGKKPTMQQVLATLKDIHLITAEIS</sequence>
<dbReference type="Proteomes" id="UP001055879">
    <property type="component" value="Linkage Group LG05"/>
</dbReference>
<reference evidence="1 2" key="2">
    <citation type="journal article" date="2022" name="Mol. Ecol. Resour.">
        <title>The genomes of chicory, endive, great burdock and yacon provide insights into Asteraceae paleo-polyploidization history and plant inulin production.</title>
        <authorList>
            <person name="Fan W."/>
            <person name="Wang S."/>
            <person name="Wang H."/>
            <person name="Wang A."/>
            <person name="Jiang F."/>
            <person name="Liu H."/>
            <person name="Zhao H."/>
            <person name="Xu D."/>
            <person name="Zhang Y."/>
        </authorList>
    </citation>
    <scope>NUCLEOTIDE SEQUENCE [LARGE SCALE GENOMIC DNA]</scope>
    <source>
        <strain evidence="2">cv. Niubang</strain>
    </source>
</reference>
<keyword evidence="2" id="KW-1185">Reference proteome</keyword>
<reference evidence="2" key="1">
    <citation type="journal article" date="2022" name="Mol. Ecol. Resour.">
        <title>The genomes of chicory, endive, great burdock and yacon provide insights into Asteraceae palaeo-polyploidization history and plant inulin production.</title>
        <authorList>
            <person name="Fan W."/>
            <person name="Wang S."/>
            <person name="Wang H."/>
            <person name="Wang A."/>
            <person name="Jiang F."/>
            <person name="Liu H."/>
            <person name="Zhao H."/>
            <person name="Xu D."/>
            <person name="Zhang Y."/>
        </authorList>
    </citation>
    <scope>NUCLEOTIDE SEQUENCE [LARGE SCALE GENOMIC DNA]</scope>
    <source>
        <strain evidence="2">cv. Niubang</strain>
    </source>
</reference>
<comment type="caution">
    <text evidence="1">The sequence shown here is derived from an EMBL/GenBank/DDBJ whole genome shotgun (WGS) entry which is preliminary data.</text>
</comment>
<protein>
    <submittedName>
        <fullName evidence="1">Uncharacterized protein</fullName>
    </submittedName>
</protein>
<organism evidence="1 2">
    <name type="scientific">Arctium lappa</name>
    <name type="common">Greater burdock</name>
    <name type="synonym">Lappa major</name>
    <dbReference type="NCBI Taxonomy" id="4217"/>
    <lineage>
        <taxon>Eukaryota</taxon>
        <taxon>Viridiplantae</taxon>
        <taxon>Streptophyta</taxon>
        <taxon>Embryophyta</taxon>
        <taxon>Tracheophyta</taxon>
        <taxon>Spermatophyta</taxon>
        <taxon>Magnoliopsida</taxon>
        <taxon>eudicotyledons</taxon>
        <taxon>Gunneridae</taxon>
        <taxon>Pentapetalae</taxon>
        <taxon>asterids</taxon>
        <taxon>campanulids</taxon>
        <taxon>Asterales</taxon>
        <taxon>Asteraceae</taxon>
        <taxon>Carduoideae</taxon>
        <taxon>Cardueae</taxon>
        <taxon>Arctiinae</taxon>
        <taxon>Arctium</taxon>
    </lineage>
</organism>
<evidence type="ECO:0000313" key="1">
    <source>
        <dbReference type="EMBL" id="KAI3728450.1"/>
    </source>
</evidence>
<gene>
    <name evidence="1" type="ORF">L6452_17087</name>
</gene>
<name>A0ACB9C2K4_ARCLA</name>